<dbReference type="Gene3D" id="1.10.10.160">
    <property type="match status" value="1"/>
</dbReference>
<keyword evidence="10" id="KW-0234">DNA repair</keyword>
<dbReference type="InterPro" id="IPR013986">
    <property type="entry name" value="DExx_box_DNA_helicase_dom_sf"/>
</dbReference>
<evidence type="ECO:0000256" key="11">
    <source>
        <dbReference type="ARBA" id="ARBA00023235"/>
    </source>
</evidence>
<comment type="caution">
    <text evidence="18">The sequence shown here is derived from an EMBL/GenBank/DDBJ whole genome shotgun (WGS) entry which is preliminary data.</text>
</comment>
<dbReference type="CDD" id="cd17932">
    <property type="entry name" value="DEXQc_UvrD"/>
    <property type="match status" value="1"/>
</dbReference>
<protein>
    <recommendedName>
        <fullName evidence="13">DNA 3'-5' helicase</fullName>
        <ecNumber evidence="13">5.6.2.4</ecNumber>
    </recommendedName>
</protein>
<dbReference type="Proteomes" id="UP000230251">
    <property type="component" value="Unassembled WGS sequence"/>
</dbReference>
<dbReference type="Pfam" id="PF12705">
    <property type="entry name" value="PDDEXK_1"/>
    <property type="match status" value="1"/>
</dbReference>
<keyword evidence="2" id="KW-0540">Nuclease</keyword>
<dbReference type="SUPFAM" id="SSF52540">
    <property type="entry name" value="P-loop containing nucleoside triphosphate hydrolases"/>
    <property type="match status" value="1"/>
</dbReference>
<reference evidence="19" key="1">
    <citation type="submission" date="2017-09" db="EMBL/GenBank/DDBJ databases">
        <title>Depth-based differentiation of microbial function through sediment-hosted aquifers and enrichment of novel symbionts in the deep terrestrial subsurface.</title>
        <authorList>
            <person name="Probst A.J."/>
            <person name="Ladd B."/>
            <person name="Jarett J.K."/>
            <person name="Geller-Mcgrath D.E."/>
            <person name="Sieber C.M.K."/>
            <person name="Emerson J.B."/>
            <person name="Anantharaman K."/>
            <person name="Thomas B.C."/>
            <person name="Malmstrom R."/>
            <person name="Stieglmeier M."/>
            <person name="Klingl A."/>
            <person name="Woyke T."/>
            <person name="Ryan C.M."/>
            <person name="Banfield J.F."/>
        </authorList>
    </citation>
    <scope>NUCLEOTIDE SEQUENCE [LARGE SCALE GENOMIC DNA]</scope>
</reference>
<dbReference type="Pfam" id="PF13361">
    <property type="entry name" value="UvrD_C"/>
    <property type="match status" value="1"/>
</dbReference>
<dbReference type="PROSITE" id="PS51217">
    <property type="entry name" value="UVRD_HELICASE_CTER"/>
    <property type="match status" value="1"/>
</dbReference>
<evidence type="ECO:0000256" key="7">
    <source>
        <dbReference type="ARBA" id="ARBA00022839"/>
    </source>
</evidence>
<gene>
    <name evidence="18" type="ORF">CO057_02420</name>
</gene>
<evidence type="ECO:0000256" key="6">
    <source>
        <dbReference type="ARBA" id="ARBA00022806"/>
    </source>
</evidence>
<dbReference type="InterPro" id="IPR014017">
    <property type="entry name" value="DNA_helicase_UvrD-like_C"/>
</dbReference>
<comment type="catalytic activity">
    <reaction evidence="12">
        <text>Couples ATP hydrolysis with the unwinding of duplex DNA by translocating in the 3'-5' direction.</text>
        <dbReference type="EC" id="5.6.2.4"/>
    </reaction>
</comment>
<evidence type="ECO:0000256" key="15">
    <source>
        <dbReference type="PROSITE-ProRule" id="PRU00560"/>
    </source>
</evidence>
<evidence type="ECO:0000256" key="14">
    <source>
        <dbReference type="ARBA" id="ARBA00048988"/>
    </source>
</evidence>
<feature type="domain" description="UvrD-like helicase ATP-binding" evidence="16">
    <location>
        <begin position="7"/>
        <end position="315"/>
    </location>
</feature>
<comment type="similarity">
    <text evidence="1">Belongs to the helicase family. UvrD subfamily.</text>
</comment>
<evidence type="ECO:0000313" key="19">
    <source>
        <dbReference type="Proteomes" id="UP000230251"/>
    </source>
</evidence>
<dbReference type="SUPFAM" id="SSF52980">
    <property type="entry name" value="Restriction endonuclease-like"/>
    <property type="match status" value="1"/>
</dbReference>
<keyword evidence="8 15" id="KW-0067">ATP-binding</keyword>
<evidence type="ECO:0000259" key="16">
    <source>
        <dbReference type="PROSITE" id="PS51198"/>
    </source>
</evidence>
<evidence type="ECO:0000256" key="12">
    <source>
        <dbReference type="ARBA" id="ARBA00034617"/>
    </source>
</evidence>
<dbReference type="Pfam" id="PF00580">
    <property type="entry name" value="UvrD-helicase"/>
    <property type="match status" value="1"/>
</dbReference>
<dbReference type="GO" id="GO:0003677">
    <property type="term" value="F:DNA binding"/>
    <property type="evidence" value="ECO:0007669"/>
    <property type="project" value="UniProtKB-KW"/>
</dbReference>
<dbReference type="Gene3D" id="1.10.486.10">
    <property type="entry name" value="PCRA, domain 4"/>
    <property type="match status" value="1"/>
</dbReference>
<evidence type="ECO:0000256" key="13">
    <source>
        <dbReference type="ARBA" id="ARBA00034808"/>
    </source>
</evidence>
<keyword evidence="5 15" id="KW-0378">Hydrolase</keyword>
<dbReference type="Gene3D" id="3.40.50.300">
    <property type="entry name" value="P-loop containing nucleotide triphosphate hydrolases"/>
    <property type="match status" value="2"/>
</dbReference>
<sequence length="971" mass="112007">MPDNLLENLNEEQLAAVTHGEGPLMIIAGAGTGKTTAITQRIAWLIEQQKAKPDEVLALTFTEKSATEMEERVDQLLPIGYIDLWISTFHAFCERVLHENALEIGLPDQFNLLDDVDTFLLMRKNLDRFNLDYYRPRGNPTRFIRAMLSHFSRIKDEVVSPDEYLQFAQNLKMNTDSFEGVASEEQAADLSEIERISEIAGAYHLYQQILLENQALDFADLVSYTIELFRKRPKILKKYQDQFKYILVDEFQDTNFAQYELIKLLTKGPYNITVVGDDDQSIYKFRGASLSNIMLFREDFPSAKNIVLNKNYRSRAQILDKAYTLIQKNNPNRLEVKENLNKKLVAHRQEEGKIEHYHSDSIDDEVSAVIEKIIELKKQDDCNWHDFCILTRANDSAEPFLEAMDSIRLPYRFMALSGLYTKPIIIDALAYLRVLDQSHTSPAMYRILSHPILGIRSADIAELSLYCRLKGISMLDAMKTALNISDEGKTKIRDLLLLLHNLREIARRKSAGEVFVETIKQSGLLGEVMKLDDREQMEQNDLLQQFFARIKKFEVGAEDKSLHAFLEEFEHERNAGEAGGLKTDIEAGPDVINVMTVHASKGLEFKYVFIINLVEQRFPSTRRSDPIEIPEGLIKERLNSEGDFHIEEERRLFYVALTRAKEGVFLFSADDYGGTRKRKPSRFLAELEIETKPINITGAFNQPEQIKTNDPNLKAISYKLPATLSFTQIAAFSTCPLQYKFAHILKIPVFGKHQMSFGKSMHNSMQKIMESQVRKQATLFDQEGTTSLIDLSEMLQIYEDNWIDEWYPNEEIKLEYFENGKRAITDYYKILQKQKPEVAFLEKGFTLKIRGVAIKGRIDRIDKIEDGYEIIDYKTGQAKIKLDWQDRRQLLLYAIAVEQCFNPPIKVKKLTYHYLEDNSCVSFEPKEKDVEKLENEILETVDAIKKSDFSAKPGFMCSYCDFKDICEFSDV</sequence>
<dbReference type="GO" id="GO:0043138">
    <property type="term" value="F:3'-5' DNA helicase activity"/>
    <property type="evidence" value="ECO:0007669"/>
    <property type="project" value="UniProtKB-EC"/>
</dbReference>
<comment type="catalytic activity">
    <reaction evidence="14">
        <text>ATP + H2O = ADP + phosphate + H(+)</text>
        <dbReference type="Rhea" id="RHEA:13065"/>
        <dbReference type="ChEBI" id="CHEBI:15377"/>
        <dbReference type="ChEBI" id="CHEBI:15378"/>
        <dbReference type="ChEBI" id="CHEBI:30616"/>
        <dbReference type="ChEBI" id="CHEBI:43474"/>
        <dbReference type="ChEBI" id="CHEBI:456216"/>
        <dbReference type="EC" id="5.6.2.4"/>
    </reaction>
</comment>
<accession>A0A2M8EP22</accession>
<evidence type="ECO:0000256" key="9">
    <source>
        <dbReference type="ARBA" id="ARBA00023125"/>
    </source>
</evidence>
<evidence type="ECO:0000256" key="10">
    <source>
        <dbReference type="ARBA" id="ARBA00023204"/>
    </source>
</evidence>
<keyword evidence="7" id="KW-0269">Exonuclease</keyword>
<dbReference type="InterPro" id="IPR011604">
    <property type="entry name" value="PDDEXK-like_dom_sf"/>
</dbReference>
<dbReference type="GO" id="GO:0005829">
    <property type="term" value="C:cytosol"/>
    <property type="evidence" value="ECO:0007669"/>
    <property type="project" value="TreeGrafter"/>
</dbReference>
<keyword evidence="6 15" id="KW-0347">Helicase</keyword>
<dbReference type="InterPro" id="IPR038726">
    <property type="entry name" value="PDDEXK_AddAB-type"/>
</dbReference>
<evidence type="ECO:0000256" key="8">
    <source>
        <dbReference type="ARBA" id="ARBA00022840"/>
    </source>
</evidence>
<evidence type="ECO:0000256" key="1">
    <source>
        <dbReference type="ARBA" id="ARBA00009922"/>
    </source>
</evidence>
<keyword evidence="4" id="KW-0227">DNA damage</keyword>
<keyword evidence="3 15" id="KW-0547">Nucleotide-binding</keyword>
<evidence type="ECO:0000256" key="3">
    <source>
        <dbReference type="ARBA" id="ARBA00022741"/>
    </source>
</evidence>
<dbReference type="InterPro" id="IPR000212">
    <property type="entry name" value="DNA_helicase_UvrD/REP"/>
</dbReference>
<dbReference type="AlphaFoldDB" id="A0A2M8EP22"/>
<feature type="domain" description="UvrD-like helicase C-terminal" evidence="17">
    <location>
        <begin position="323"/>
        <end position="602"/>
    </location>
</feature>
<evidence type="ECO:0000256" key="4">
    <source>
        <dbReference type="ARBA" id="ARBA00022763"/>
    </source>
</evidence>
<dbReference type="InterPro" id="IPR014016">
    <property type="entry name" value="UvrD-like_ATP-bd"/>
</dbReference>
<dbReference type="Gene3D" id="3.90.320.10">
    <property type="match status" value="1"/>
</dbReference>
<dbReference type="PANTHER" id="PTHR11070:SF2">
    <property type="entry name" value="ATP-DEPENDENT DNA HELICASE SRS2"/>
    <property type="match status" value="1"/>
</dbReference>
<feature type="binding site" evidence="15">
    <location>
        <begin position="28"/>
        <end position="35"/>
    </location>
    <ligand>
        <name>ATP</name>
        <dbReference type="ChEBI" id="CHEBI:30616"/>
    </ligand>
</feature>
<dbReference type="GO" id="GO:0000725">
    <property type="term" value="P:recombinational repair"/>
    <property type="evidence" value="ECO:0007669"/>
    <property type="project" value="TreeGrafter"/>
</dbReference>
<dbReference type="PANTHER" id="PTHR11070">
    <property type="entry name" value="UVRD / RECB / PCRA DNA HELICASE FAMILY MEMBER"/>
    <property type="match status" value="1"/>
</dbReference>
<keyword evidence="11" id="KW-0413">Isomerase</keyword>
<evidence type="ECO:0000256" key="2">
    <source>
        <dbReference type="ARBA" id="ARBA00022722"/>
    </source>
</evidence>
<evidence type="ECO:0000259" key="17">
    <source>
        <dbReference type="PROSITE" id="PS51217"/>
    </source>
</evidence>
<dbReference type="EC" id="5.6.2.4" evidence="13"/>
<dbReference type="GO" id="GO:0004527">
    <property type="term" value="F:exonuclease activity"/>
    <property type="evidence" value="ECO:0007669"/>
    <property type="project" value="UniProtKB-KW"/>
</dbReference>
<evidence type="ECO:0000313" key="18">
    <source>
        <dbReference type="EMBL" id="PJC24496.1"/>
    </source>
</evidence>
<dbReference type="InterPro" id="IPR011335">
    <property type="entry name" value="Restrct_endonuc-II-like"/>
</dbReference>
<organism evidence="18 19">
    <name type="scientific">Candidatus Uhrbacteria bacterium CG_4_9_14_0_2_um_filter_41_50</name>
    <dbReference type="NCBI Taxonomy" id="1975031"/>
    <lineage>
        <taxon>Bacteria</taxon>
        <taxon>Candidatus Uhriibacteriota</taxon>
    </lineage>
</organism>
<name>A0A2M8EP22_9BACT</name>
<evidence type="ECO:0000256" key="5">
    <source>
        <dbReference type="ARBA" id="ARBA00022801"/>
    </source>
</evidence>
<dbReference type="PROSITE" id="PS51198">
    <property type="entry name" value="UVRD_HELICASE_ATP_BIND"/>
    <property type="match status" value="1"/>
</dbReference>
<proteinExistence type="inferred from homology"/>
<dbReference type="GO" id="GO:0005524">
    <property type="term" value="F:ATP binding"/>
    <property type="evidence" value="ECO:0007669"/>
    <property type="project" value="UniProtKB-UniRule"/>
</dbReference>
<dbReference type="InterPro" id="IPR027417">
    <property type="entry name" value="P-loop_NTPase"/>
</dbReference>
<dbReference type="EMBL" id="PFSI01000036">
    <property type="protein sequence ID" value="PJC24496.1"/>
    <property type="molecule type" value="Genomic_DNA"/>
</dbReference>
<keyword evidence="9" id="KW-0238">DNA-binding</keyword>